<dbReference type="EMBL" id="FMCW01000002">
    <property type="protein sequence ID" value="SCE67184.1"/>
    <property type="molecule type" value="Genomic_DNA"/>
</dbReference>
<dbReference type="CDD" id="cd18755">
    <property type="entry name" value="PIN_MtVapC3_VapC21-like"/>
    <property type="match status" value="1"/>
</dbReference>
<dbReference type="GO" id="GO:0016787">
    <property type="term" value="F:hydrolase activity"/>
    <property type="evidence" value="ECO:0007669"/>
    <property type="project" value="UniProtKB-KW"/>
</dbReference>
<dbReference type="InterPro" id="IPR002716">
    <property type="entry name" value="PIN_dom"/>
</dbReference>
<dbReference type="GO" id="GO:0000287">
    <property type="term" value="F:magnesium ion binding"/>
    <property type="evidence" value="ECO:0007669"/>
    <property type="project" value="UniProtKB-UniRule"/>
</dbReference>
<dbReference type="GO" id="GO:0004540">
    <property type="term" value="F:RNA nuclease activity"/>
    <property type="evidence" value="ECO:0007669"/>
    <property type="project" value="InterPro"/>
</dbReference>
<comment type="function">
    <text evidence="8">Toxic component of a toxin-antitoxin (TA) system. An RNase.</text>
</comment>
<organism evidence="10 11">
    <name type="scientific">Micromonospora haikouensis</name>
    <dbReference type="NCBI Taxonomy" id="686309"/>
    <lineage>
        <taxon>Bacteria</taxon>
        <taxon>Bacillati</taxon>
        <taxon>Actinomycetota</taxon>
        <taxon>Actinomycetes</taxon>
        <taxon>Micromonosporales</taxon>
        <taxon>Micromonosporaceae</taxon>
        <taxon>Micromonospora</taxon>
    </lineage>
</organism>
<feature type="binding site" evidence="8">
    <location>
        <position position="9"/>
    </location>
    <ligand>
        <name>Mg(2+)</name>
        <dbReference type="ChEBI" id="CHEBI:18420"/>
    </ligand>
</feature>
<evidence type="ECO:0000313" key="10">
    <source>
        <dbReference type="EMBL" id="SCE67184.1"/>
    </source>
</evidence>
<dbReference type="HAMAP" id="MF_00265">
    <property type="entry name" value="VapC_Nob1"/>
    <property type="match status" value="1"/>
</dbReference>
<evidence type="ECO:0000256" key="3">
    <source>
        <dbReference type="ARBA" id="ARBA00022722"/>
    </source>
</evidence>
<dbReference type="Gene3D" id="3.40.50.1010">
    <property type="entry name" value="5'-nuclease"/>
    <property type="match status" value="1"/>
</dbReference>
<evidence type="ECO:0000256" key="1">
    <source>
        <dbReference type="ARBA" id="ARBA00001946"/>
    </source>
</evidence>
<dbReference type="AlphaFoldDB" id="A0A1C4U689"/>
<dbReference type="Proteomes" id="UP000199375">
    <property type="component" value="Unassembled WGS sequence"/>
</dbReference>
<evidence type="ECO:0000259" key="9">
    <source>
        <dbReference type="Pfam" id="PF01850"/>
    </source>
</evidence>
<keyword evidence="6 8" id="KW-0460">Magnesium</keyword>
<dbReference type="EC" id="3.1.-.-" evidence="8"/>
<evidence type="ECO:0000256" key="6">
    <source>
        <dbReference type="ARBA" id="ARBA00022842"/>
    </source>
</evidence>
<dbReference type="PANTHER" id="PTHR33653">
    <property type="entry name" value="RIBONUCLEASE VAPC2"/>
    <property type="match status" value="1"/>
</dbReference>
<reference evidence="10 11" key="1">
    <citation type="submission" date="2016-06" db="EMBL/GenBank/DDBJ databases">
        <authorList>
            <person name="Kjaerup R.B."/>
            <person name="Dalgaard T.S."/>
            <person name="Juul-Madsen H.R."/>
        </authorList>
    </citation>
    <scope>NUCLEOTIDE SEQUENCE [LARGE SCALE GENOMIC DNA]</scope>
    <source>
        <strain evidence="10 11">DSM 45626</strain>
    </source>
</reference>
<dbReference type="GO" id="GO:0090729">
    <property type="term" value="F:toxin activity"/>
    <property type="evidence" value="ECO:0007669"/>
    <property type="project" value="UniProtKB-KW"/>
</dbReference>
<dbReference type="InterPro" id="IPR022907">
    <property type="entry name" value="VapC_family"/>
</dbReference>
<sequence>MSREIYLLDKSALARWPKPVVAPVLDELSDRGLLAVCGAIEIEVIQSARTSKEAQRARWLLEGFHWLAMPDEIWDRAIHVQVQALHKGHHRALSMADLLIAATAERHGATVLHYDGDYDMITAITGQPTTWVVPAGTAD</sequence>
<evidence type="ECO:0000313" key="11">
    <source>
        <dbReference type="Proteomes" id="UP000199375"/>
    </source>
</evidence>
<dbReference type="RefSeq" id="WP_091275167.1">
    <property type="nucleotide sequence ID" value="NZ_FMCW01000002.1"/>
</dbReference>
<keyword evidence="3 8" id="KW-0540">Nuclease</keyword>
<gene>
    <name evidence="8" type="primary">vapC</name>
    <name evidence="10" type="ORF">GA0070558_102199</name>
</gene>
<dbReference type="InterPro" id="IPR029060">
    <property type="entry name" value="PIN-like_dom_sf"/>
</dbReference>
<evidence type="ECO:0000256" key="5">
    <source>
        <dbReference type="ARBA" id="ARBA00022801"/>
    </source>
</evidence>
<evidence type="ECO:0000256" key="8">
    <source>
        <dbReference type="HAMAP-Rule" id="MF_00265"/>
    </source>
</evidence>
<proteinExistence type="inferred from homology"/>
<keyword evidence="4 8" id="KW-0479">Metal-binding</keyword>
<dbReference type="SUPFAM" id="SSF88723">
    <property type="entry name" value="PIN domain-like"/>
    <property type="match status" value="1"/>
</dbReference>
<name>A0A1C4U689_9ACTN</name>
<keyword evidence="8" id="KW-0800">Toxin</keyword>
<comment type="similarity">
    <text evidence="7 8">Belongs to the PINc/VapC protein family.</text>
</comment>
<dbReference type="Pfam" id="PF01850">
    <property type="entry name" value="PIN"/>
    <property type="match status" value="1"/>
</dbReference>
<dbReference type="InterPro" id="IPR050556">
    <property type="entry name" value="Type_II_TA_system_RNase"/>
</dbReference>
<accession>A0A1C4U689</accession>
<protein>
    <recommendedName>
        <fullName evidence="8">Ribonuclease VapC</fullName>
        <shortName evidence="8">RNase VapC</shortName>
        <ecNumber evidence="8">3.1.-.-</ecNumber>
    </recommendedName>
    <alternativeName>
        <fullName evidence="8">Toxin VapC</fullName>
    </alternativeName>
</protein>
<keyword evidence="5 8" id="KW-0378">Hydrolase</keyword>
<dbReference type="PANTHER" id="PTHR33653:SF1">
    <property type="entry name" value="RIBONUCLEASE VAPC2"/>
    <property type="match status" value="1"/>
</dbReference>
<feature type="binding site" evidence="8">
    <location>
        <position position="97"/>
    </location>
    <ligand>
        <name>Mg(2+)</name>
        <dbReference type="ChEBI" id="CHEBI:18420"/>
    </ligand>
</feature>
<evidence type="ECO:0000256" key="7">
    <source>
        <dbReference type="ARBA" id="ARBA00038093"/>
    </source>
</evidence>
<evidence type="ECO:0000256" key="4">
    <source>
        <dbReference type="ARBA" id="ARBA00022723"/>
    </source>
</evidence>
<keyword evidence="2 8" id="KW-1277">Toxin-antitoxin system</keyword>
<feature type="domain" description="PIN" evidence="9">
    <location>
        <begin position="7"/>
        <end position="119"/>
    </location>
</feature>
<evidence type="ECO:0000256" key="2">
    <source>
        <dbReference type="ARBA" id="ARBA00022649"/>
    </source>
</evidence>
<comment type="cofactor">
    <cofactor evidence="1 8">
        <name>Mg(2+)</name>
        <dbReference type="ChEBI" id="CHEBI:18420"/>
    </cofactor>
</comment>